<comment type="caution">
    <text evidence="1">The sequence shown here is derived from an EMBL/GenBank/DDBJ whole genome shotgun (WGS) entry which is preliminary data.</text>
</comment>
<dbReference type="EMBL" id="BGPR01012435">
    <property type="protein sequence ID" value="GBN56048.1"/>
    <property type="molecule type" value="Genomic_DNA"/>
</dbReference>
<name>A0A4Y2PVW4_ARAVE</name>
<dbReference type="Proteomes" id="UP000499080">
    <property type="component" value="Unassembled WGS sequence"/>
</dbReference>
<evidence type="ECO:0000313" key="2">
    <source>
        <dbReference type="Proteomes" id="UP000499080"/>
    </source>
</evidence>
<reference evidence="1 2" key="1">
    <citation type="journal article" date="2019" name="Sci. Rep.">
        <title>Orb-weaving spider Araneus ventricosus genome elucidates the spidroin gene catalogue.</title>
        <authorList>
            <person name="Kono N."/>
            <person name="Nakamura H."/>
            <person name="Ohtoshi R."/>
            <person name="Moran D.A.P."/>
            <person name="Shinohara A."/>
            <person name="Yoshida Y."/>
            <person name="Fujiwara M."/>
            <person name="Mori M."/>
            <person name="Tomita M."/>
            <person name="Arakawa K."/>
        </authorList>
    </citation>
    <scope>NUCLEOTIDE SEQUENCE [LARGE SCALE GENOMIC DNA]</scope>
</reference>
<gene>
    <name evidence="1" type="ORF">AVEN_12266_1</name>
</gene>
<sequence>MMNFRTWKHMKRNIFLCSINLYFFLYPKHNCDWTSIHKIYSGRNSTIPCVNRTQLRNFYAHSESLNVMIDSCLETVNYIPVFNINYCFFSLYPKHNCDWTSIPQIYSAGETLTIRPMSNRDSAQNFYAFQSLNMVISLPGNCKIFTFNINLYFFPCNPKHNCDWTSLRYILEETLTIRYVQQRLSFEEISMRRISKCDELVPGNSTVTGHCNTSDILEETLTIRMSTETQLVNFLCIRISRNDELIPGNCALYSMYLYYSVLSLYLNTTVTGRRYLRYILEENSRPYVCQQRLSCENFYAFESRDELIPGNCTLYSCI</sequence>
<dbReference type="AlphaFoldDB" id="A0A4Y2PVW4"/>
<organism evidence="1 2">
    <name type="scientific">Araneus ventricosus</name>
    <name type="common">Orbweaver spider</name>
    <name type="synonym">Epeira ventricosa</name>
    <dbReference type="NCBI Taxonomy" id="182803"/>
    <lineage>
        <taxon>Eukaryota</taxon>
        <taxon>Metazoa</taxon>
        <taxon>Ecdysozoa</taxon>
        <taxon>Arthropoda</taxon>
        <taxon>Chelicerata</taxon>
        <taxon>Arachnida</taxon>
        <taxon>Araneae</taxon>
        <taxon>Araneomorphae</taxon>
        <taxon>Entelegynae</taxon>
        <taxon>Araneoidea</taxon>
        <taxon>Araneidae</taxon>
        <taxon>Araneus</taxon>
    </lineage>
</organism>
<evidence type="ECO:0000313" key="1">
    <source>
        <dbReference type="EMBL" id="GBN56048.1"/>
    </source>
</evidence>
<proteinExistence type="predicted"/>
<protein>
    <submittedName>
        <fullName evidence="1">Uncharacterized protein</fullName>
    </submittedName>
</protein>
<accession>A0A4Y2PVW4</accession>
<keyword evidence="2" id="KW-1185">Reference proteome</keyword>